<sequence>MKAWDDINAVLALLWLIFAVANVRALQAISSGTARMVRSTRTHRPVLTVCHPLTTRSAFTGDQREEMHLDEGQFSLFDRPFAMLSADAIFSQTYMSPLVYIRDMLSYGDDCFHGHKVNNEAVGNEKETVVFCGDVHEDTVRFASRVLEGLPMAHLRTTQSGKILCCVNESMESIVENNSKTAIMKLLDGAVAALQSDNGRSRKVPRLVLVAYSTACIDVSVALRSWIDRKHSCQEGEKLLSDAVTVVTLGALSNKLPSGPAYIHVSMSDDPYVEALGITRRASWDQGGRDAQYLHAYSPYYYLRSFHHFDDEVRKLKMGGQGIPMRLDNDAHNLRACLVQWLSIVMRVNGARSFRFLYDVMVTGSLNNPYNLEEEVLPAMIVATGGHEWLWNPLQSLGKDYDDTDCIPMDEDEARMVLELQYGYDAFDEIAEYMRDMNDTWR</sequence>
<feature type="signal peptide" evidence="1">
    <location>
        <begin position="1"/>
        <end position="25"/>
    </location>
</feature>
<evidence type="ECO:0000313" key="2">
    <source>
        <dbReference type="EMBL" id="CAE2287770.1"/>
    </source>
</evidence>
<keyword evidence="1" id="KW-0732">Signal</keyword>
<dbReference type="AlphaFoldDB" id="A0A7S4K982"/>
<accession>A0A7S4K982</accession>
<protein>
    <submittedName>
        <fullName evidence="2">Uncharacterized protein</fullName>
    </submittedName>
</protein>
<dbReference type="EMBL" id="HBKQ01060681">
    <property type="protein sequence ID" value="CAE2287770.1"/>
    <property type="molecule type" value="Transcribed_RNA"/>
</dbReference>
<gene>
    <name evidence="2" type="ORF">OAUR00152_LOCUS41372</name>
</gene>
<organism evidence="2">
    <name type="scientific">Odontella aurita</name>
    <dbReference type="NCBI Taxonomy" id="265563"/>
    <lineage>
        <taxon>Eukaryota</taxon>
        <taxon>Sar</taxon>
        <taxon>Stramenopiles</taxon>
        <taxon>Ochrophyta</taxon>
        <taxon>Bacillariophyta</taxon>
        <taxon>Mediophyceae</taxon>
        <taxon>Biddulphiophycidae</taxon>
        <taxon>Eupodiscales</taxon>
        <taxon>Odontellaceae</taxon>
        <taxon>Odontella</taxon>
    </lineage>
</organism>
<proteinExistence type="predicted"/>
<feature type="chain" id="PRO_5031321284" evidence="1">
    <location>
        <begin position="26"/>
        <end position="442"/>
    </location>
</feature>
<reference evidence="2" key="1">
    <citation type="submission" date="2021-01" db="EMBL/GenBank/DDBJ databases">
        <authorList>
            <person name="Corre E."/>
            <person name="Pelletier E."/>
            <person name="Niang G."/>
            <person name="Scheremetjew M."/>
            <person name="Finn R."/>
            <person name="Kale V."/>
            <person name="Holt S."/>
            <person name="Cochrane G."/>
            <person name="Meng A."/>
            <person name="Brown T."/>
            <person name="Cohen L."/>
        </authorList>
    </citation>
    <scope>NUCLEOTIDE SEQUENCE</scope>
    <source>
        <strain evidence="2">Isolate 1302-5</strain>
    </source>
</reference>
<evidence type="ECO:0000256" key="1">
    <source>
        <dbReference type="SAM" id="SignalP"/>
    </source>
</evidence>
<name>A0A7S4K982_9STRA</name>